<dbReference type="Proteomes" id="UP000321323">
    <property type="component" value="Chromosome"/>
</dbReference>
<keyword evidence="1" id="KW-1133">Transmembrane helix</keyword>
<protein>
    <submittedName>
        <fullName evidence="3">Pilus assembly protein TadG-related protein</fullName>
    </submittedName>
</protein>
<keyword evidence="1" id="KW-0812">Transmembrane</keyword>
<sequence length="457" mass="47997">MNTPSHRQRGAIALMYALLLPVMIGCVGLALDLGLLYLRTTQLQNAADSIAIAAAVKLDGTSTGIAQAVLRASQIARSLNINLATPLEWRSAALRFGPTPDGADWRSASAAAGDAANMRYVRVDLADLDEQMNVMRPVLMGVVGGSIAVDVAPVAVAGPTALRVAPLAICALSTSASATRSNAGSPGVTETVRYGLRPGIGYNLLDLNPNGVTPLYYLFDPVHPPTSGSHAGATVSFDDNTVAPFMCSGTLAYTAIGSGFPYLRRPASFDFWRQLNSRFGQVPVCNLASAPPDTNVREYVGENANWMTTRPVRAYAQRTTVGGKLRTIADLPWTAATVNTPDADYGTRWAYNVPRGQSAGNFASLYPSTPANSVSMPLDAPYVTPGYVTAPTQPGRPNRRLLHVPLLNCPASGGAEPNVLAIGRFLLTAPASATEIPAEFVGVVSEAALGTAIGLYR</sequence>
<name>A0ABZ1UJQ2_9BURK</name>
<organism evidence="3 4">
    <name type="scientific">[Empedobacter] haloabium</name>
    <dbReference type="NCBI Taxonomy" id="592317"/>
    <lineage>
        <taxon>Bacteria</taxon>
        <taxon>Pseudomonadati</taxon>
        <taxon>Pseudomonadota</taxon>
        <taxon>Betaproteobacteria</taxon>
        <taxon>Burkholderiales</taxon>
        <taxon>Oxalobacteraceae</taxon>
        <taxon>Telluria group</taxon>
        <taxon>Telluria group incertae sedis</taxon>
    </lineage>
</organism>
<dbReference type="Pfam" id="PF13400">
    <property type="entry name" value="Tad"/>
    <property type="match status" value="1"/>
</dbReference>
<evidence type="ECO:0000313" key="3">
    <source>
        <dbReference type="EMBL" id="WUR12965.1"/>
    </source>
</evidence>
<feature type="domain" description="Putative Flp pilus-assembly TadG-like N-terminal" evidence="2">
    <location>
        <begin position="10"/>
        <end position="56"/>
    </location>
</feature>
<keyword evidence="1" id="KW-0472">Membrane</keyword>
<evidence type="ECO:0000259" key="2">
    <source>
        <dbReference type="Pfam" id="PF13400"/>
    </source>
</evidence>
<evidence type="ECO:0000256" key="1">
    <source>
        <dbReference type="SAM" id="Phobius"/>
    </source>
</evidence>
<feature type="transmembrane region" description="Helical" evidence="1">
    <location>
        <begin position="12"/>
        <end position="38"/>
    </location>
</feature>
<reference evidence="3 4" key="1">
    <citation type="journal article" date="2019" name="Int. J. Syst. Evol. Microbiol.">
        <title>The Draft Whole-Genome Sequence of the Antibiotic Producer Empedobacter haloabium ATCC 31962 Provides Indications for Its Taxonomic Reclassification.</title>
        <authorList>
            <person name="Miess H."/>
            <person name="Arlt P."/>
            <person name="Apel A.K."/>
            <person name="Weber T."/>
            <person name="Nieselt K."/>
            <person name="Hanssen F."/>
            <person name="Czemmel S."/>
            <person name="Nahnsen S."/>
            <person name="Gross H."/>
        </authorList>
    </citation>
    <scope>NUCLEOTIDE SEQUENCE [LARGE SCALE GENOMIC DNA]</scope>
    <source>
        <strain evidence="3 4">ATCC 31962</strain>
    </source>
</reference>
<dbReference type="InterPro" id="IPR028087">
    <property type="entry name" value="Tad_N"/>
</dbReference>
<keyword evidence="4" id="KW-1185">Reference proteome</keyword>
<accession>A0ABZ1UJQ2</accession>
<evidence type="ECO:0000313" key="4">
    <source>
        <dbReference type="Proteomes" id="UP000321323"/>
    </source>
</evidence>
<dbReference type="PROSITE" id="PS51257">
    <property type="entry name" value="PROKAR_LIPOPROTEIN"/>
    <property type="match status" value="1"/>
</dbReference>
<dbReference type="EMBL" id="CP136508">
    <property type="protein sequence ID" value="WUR12965.1"/>
    <property type="molecule type" value="Genomic_DNA"/>
</dbReference>
<gene>
    <name evidence="3" type="ORF">E7V67_025290</name>
</gene>
<proteinExistence type="predicted"/>